<feature type="transmembrane region" description="Helical" evidence="2">
    <location>
        <begin position="102"/>
        <end position="124"/>
    </location>
</feature>
<protein>
    <recommendedName>
        <fullName evidence="5">Chitin synthase export chaperone</fullName>
    </recommendedName>
</protein>
<comment type="caution">
    <text evidence="3">The sequence shown here is derived from an EMBL/GenBank/DDBJ whole genome shotgun (WGS) entry which is preliminary data.</text>
</comment>
<dbReference type="Proteomes" id="UP000284842">
    <property type="component" value="Unassembled WGS sequence"/>
</dbReference>
<evidence type="ECO:0008006" key="5">
    <source>
        <dbReference type="Google" id="ProtNLM"/>
    </source>
</evidence>
<evidence type="ECO:0000256" key="1">
    <source>
        <dbReference type="SAM" id="MobiDB-lite"/>
    </source>
</evidence>
<keyword evidence="2" id="KW-0812">Transmembrane</keyword>
<feature type="transmembrane region" description="Helical" evidence="2">
    <location>
        <begin position="73"/>
        <end position="96"/>
    </location>
</feature>
<sequence length="325" mass="35786">MLSPNAAATLQAMSEATQPMQLPMLDPVSEQKLRLSNLIIVGACAISIWDYLDNARADYALATQHKVGIPTAIYFSARISCLAFILLTLSASTTIGPKNCHLIGKIIGTIFFFAAGFISLLFFIRLRAVFLGEKRISYVFGFFWFGATCVQLMYPITLLDLASVLNTQGKEICVIVPGDNTALMTVGPLIAFFIYDTLVLFAISWKITRSALPPNEGPNNGLIVFFTGKYLPAFSRTVLQDNQIYYLCTLPFSIYTVLGTVYSRPGDIFTGFTALIPNSTVITIMACRVFRNTKLNNGSLKEVGNRSRSARDTRGMTRGWQSVTS</sequence>
<gene>
    <name evidence="3" type="ORF">CVT24_002928</name>
</gene>
<proteinExistence type="predicted"/>
<feature type="transmembrane region" description="Helical" evidence="2">
    <location>
        <begin position="244"/>
        <end position="262"/>
    </location>
</feature>
<reference evidence="3 4" key="1">
    <citation type="journal article" date="2018" name="Evol. Lett.">
        <title>Horizontal gene cluster transfer increased hallucinogenic mushroom diversity.</title>
        <authorList>
            <person name="Reynolds H.T."/>
            <person name="Vijayakumar V."/>
            <person name="Gluck-Thaler E."/>
            <person name="Korotkin H.B."/>
            <person name="Matheny P.B."/>
            <person name="Slot J.C."/>
        </authorList>
    </citation>
    <scope>NUCLEOTIDE SEQUENCE [LARGE SCALE GENOMIC DNA]</scope>
    <source>
        <strain evidence="3 4">2629</strain>
    </source>
</reference>
<accession>A0A409VP72</accession>
<feature type="region of interest" description="Disordered" evidence="1">
    <location>
        <begin position="304"/>
        <end position="325"/>
    </location>
</feature>
<feature type="transmembrane region" description="Helical" evidence="2">
    <location>
        <begin position="186"/>
        <end position="205"/>
    </location>
</feature>
<dbReference type="InParanoid" id="A0A409VP72"/>
<feature type="compositionally biased region" description="Basic and acidic residues" evidence="1">
    <location>
        <begin position="304"/>
        <end position="315"/>
    </location>
</feature>
<feature type="transmembrane region" description="Helical" evidence="2">
    <location>
        <begin position="136"/>
        <end position="156"/>
    </location>
</feature>
<organism evidence="3 4">
    <name type="scientific">Panaeolus cyanescens</name>
    <dbReference type="NCBI Taxonomy" id="181874"/>
    <lineage>
        <taxon>Eukaryota</taxon>
        <taxon>Fungi</taxon>
        <taxon>Dikarya</taxon>
        <taxon>Basidiomycota</taxon>
        <taxon>Agaricomycotina</taxon>
        <taxon>Agaricomycetes</taxon>
        <taxon>Agaricomycetidae</taxon>
        <taxon>Agaricales</taxon>
        <taxon>Agaricineae</taxon>
        <taxon>Galeropsidaceae</taxon>
        <taxon>Panaeolus</taxon>
    </lineage>
</organism>
<dbReference type="OrthoDB" id="3038990at2759"/>
<dbReference type="EMBL" id="NHTK01006016">
    <property type="protein sequence ID" value="PPQ68019.1"/>
    <property type="molecule type" value="Genomic_DNA"/>
</dbReference>
<evidence type="ECO:0000256" key="2">
    <source>
        <dbReference type="SAM" id="Phobius"/>
    </source>
</evidence>
<evidence type="ECO:0000313" key="3">
    <source>
        <dbReference type="EMBL" id="PPQ68019.1"/>
    </source>
</evidence>
<feature type="transmembrane region" description="Helical" evidence="2">
    <location>
        <begin position="268"/>
        <end position="290"/>
    </location>
</feature>
<evidence type="ECO:0000313" key="4">
    <source>
        <dbReference type="Proteomes" id="UP000284842"/>
    </source>
</evidence>
<keyword evidence="2" id="KW-0472">Membrane</keyword>
<keyword evidence="2" id="KW-1133">Transmembrane helix</keyword>
<dbReference type="STRING" id="181874.A0A409VP72"/>
<name>A0A409VP72_9AGAR</name>
<dbReference type="AlphaFoldDB" id="A0A409VP72"/>
<keyword evidence="4" id="KW-1185">Reference proteome</keyword>